<dbReference type="SUPFAM" id="SSF75420">
    <property type="entry name" value="YhbC-like, N-terminal domain"/>
    <property type="match status" value="1"/>
</dbReference>
<dbReference type="GO" id="GO:0006412">
    <property type="term" value="P:translation"/>
    <property type="evidence" value="ECO:0007669"/>
    <property type="project" value="TreeGrafter"/>
</dbReference>
<dbReference type="STRING" id="1033731.SAMN05444145_11158"/>
<dbReference type="GO" id="GO:0000028">
    <property type="term" value="P:ribosomal small subunit assembly"/>
    <property type="evidence" value="ECO:0007669"/>
    <property type="project" value="TreeGrafter"/>
</dbReference>
<dbReference type="InterPro" id="IPR028989">
    <property type="entry name" value="RimP_N"/>
</dbReference>
<comment type="function">
    <text evidence="3">Required for maturation of 30S ribosomal subunits.</text>
</comment>
<dbReference type="EMBL" id="FNRI01000011">
    <property type="protein sequence ID" value="SEA98373.1"/>
    <property type="molecule type" value="Genomic_DNA"/>
</dbReference>
<evidence type="ECO:0000256" key="1">
    <source>
        <dbReference type="ARBA" id="ARBA00022490"/>
    </source>
</evidence>
<dbReference type="InterPro" id="IPR003728">
    <property type="entry name" value="Ribosome_maturation_RimP"/>
</dbReference>
<dbReference type="PANTHER" id="PTHR33867">
    <property type="entry name" value="RIBOSOME MATURATION FACTOR RIMP"/>
    <property type="match status" value="1"/>
</dbReference>
<evidence type="ECO:0000313" key="5">
    <source>
        <dbReference type="EMBL" id="SEA98373.1"/>
    </source>
</evidence>
<dbReference type="Gene3D" id="3.30.300.70">
    <property type="entry name" value="RimP-like superfamily, N-terminal"/>
    <property type="match status" value="1"/>
</dbReference>
<dbReference type="GO" id="GO:0005829">
    <property type="term" value="C:cytosol"/>
    <property type="evidence" value="ECO:0007669"/>
    <property type="project" value="TreeGrafter"/>
</dbReference>
<dbReference type="AlphaFoldDB" id="A0A1H4FLY7"/>
<evidence type="ECO:0000256" key="2">
    <source>
        <dbReference type="ARBA" id="ARBA00022517"/>
    </source>
</evidence>
<comment type="subcellular location">
    <subcellularLocation>
        <location evidence="3">Cytoplasm</location>
    </subcellularLocation>
</comment>
<dbReference type="InterPro" id="IPR035956">
    <property type="entry name" value="RimP_N_sf"/>
</dbReference>
<name>A0A1H4FLY7_9BACT</name>
<feature type="domain" description="Ribosome maturation factor RimP N-terminal" evidence="4">
    <location>
        <begin position="17"/>
        <end position="75"/>
    </location>
</feature>
<accession>A0A1H4FLY7</accession>
<reference evidence="5 6" key="1">
    <citation type="submission" date="2016-10" db="EMBL/GenBank/DDBJ databases">
        <authorList>
            <person name="de Groot N.N."/>
        </authorList>
    </citation>
    <scope>NUCLEOTIDE SEQUENCE [LARGE SCALE GENOMIC DNA]</scope>
    <source>
        <strain evidence="5 6">DSM 25383</strain>
    </source>
</reference>
<keyword evidence="1 3" id="KW-0963">Cytoplasm</keyword>
<evidence type="ECO:0000259" key="4">
    <source>
        <dbReference type="Pfam" id="PF02576"/>
    </source>
</evidence>
<organism evidence="5 6">
    <name type="scientific">Alistipes timonensis JC136</name>
    <dbReference type="NCBI Taxonomy" id="1033731"/>
    <lineage>
        <taxon>Bacteria</taxon>
        <taxon>Pseudomonadati</taxon>
        <taxon>Bacteroidota</taxon>
        <taxon>Bacteroidia</taxon>
        <taxon>Bacteroidales</taxon>
        <taxon>Rikenellaceae</taxon>
        <taxon>Alistipes</taxon>
    </lineage>
</organism>
<dbReference type="Pfam" id="PF02576">
    <property type="entry name" value="RimP_N"/>
    <property type="match status" value="1"/>
</dbReference>
<comment type="similarity">
    <text evidence="3">Belongs to the RimP family.</text>
</comment>
<protein>
    <recommendedName>
        <fullName evidence="3">Ribosome maturation factor RimP</fullName>
    </recommendedName>
</protein>
<evidence type="ECO:0000313" key="6">
    <source>
        <dbReference type="Proteomes" id="UP000183253"/>
    </source>
</evidence>
<dbReference type="RefSeq" id="WP_010261106.1">
    <property type="nucleotide sequence ID" value="NZ_CAEG01000007.1"/>
</dbReference>
<dbReference type="HAMAP" id="MF_01077">
    <property type="entry name" value="RimP"/>
    <property type="match status" value="1"/>
</dbReference>
<dbReference type="PANTHER" id="PTHR33867:SF1">
    <property type="entry name" value="RIBOSOME MATURATION FACTOR RIMP"/>
    <property type="match status" value="1"/>
</dbReference>
<keyword evidence="2 3" id="KW-0690">Ribosome biogenesis</keyword>
<keyword evidence="6" id="KW-1185">Reference proteome</keyword>
<proteinExistence type="inferred from homology"/>
<gene>
    <name evidence="3" type="primary">rimP</name>
    <name evidence="5" type="ORF">SAMN05444145_11158</name>
</gene>
<sequence>MTDTKKIIETARRHLEGTDLFVVECTATPGNEIELTIDSDTSVGIDACAELSRAVEAELDREEEDFSLTVMSAGIGSELRSLRQYRKLVGRSVEVLLTSGIKILAKLDGVSENDITLSYEEKQAVEGKKKKQLVTVTRTYPFAEIKSTKEWLDFK</sequence>
<dbReference type="NCBIfam" id="NF002531">
    <property type="entry name" value="PRK02001.1"/>
    <property type="match status" value="1"/>
</dbReference>
<dbReference type="Proteomes" id="UP000183253">
    <property type="component" value="Unassembled WGS sequence"/>
</dbReference>
<dbReference type="OrthoDB" id="9789702at2"/>
<evidence type="ECO:0000256" key="3">
    <source>
        <dbReference type="HAMAP-Rule" id="MF_01077"/>
    </source>
</evidence>